<dbReference type="InterPro" id="IPR022683">
    <property type="entry name" value="Calpain_III"/>
</dbReference>
<dbReference type="FunFam" id="2.60.120.380:FF:000001">
    <property type="entry name" value="Calpain-1 catalytic subunit"/>
    <property type="match status" value="1"/>
</dbReference>
<evidence type="ECO:0000256" key="9">
    <source>
        <dbReference type="PROSITE-ProRule" id="PRU00239"/>
    </source>
</evidence>
<dbReference type="PROSITE" id="PS50203">
    <property type="entry name" value="CALPAIN_CAT"/>
    <property type="match status" value="1"/>
</dbReference>
<dbReference type="CDD" id="cd00044">
    <property type="entry name" value="CysPc"/>
    <property type="match status" value="1"/>
</dbReference>
<dbReference type="Proteomes" id="UP001497497">
    <property type="component" value="Unassembled WGS sequence"/>
</dbReference>
<feature type="compositionally biased region" description="Basic and acidic residues" evidence="10">
    <location>
        <begin position="156"/>
        <end position="240"/>
    </location>
</feature>
<evidence type="ECO:0000256" key="10">
    <source>
        <dbReference type="SAM" id="MobiDB-lite"/>
    </source>
</evidence>
<protein>
    <submittedName>
        <fullName evidence="13">Uncharacterized protein</fullName>
    </submittedName>
</protein>
<dbReference type="InterPro" id="IPR038765">
    <property type="entry name" value="Papain-like_cys_pep_sf"/>
</dbReference>
<dbReference type="SMART" id="SM00720">
    <property type="entry name" value="calpain_III"/>
    <property type="match status" value="1"/>
</dbReference>
<dbReference type="SUPFAM" id="SSF49758">
    <property type="entry name" value="Calpain large subunit, middle domain (domain III)"/>
    <property type="match status" value="1"/>
</dbReference>
<keyword evidence="2 9" id="KW-0645">Protease</keyword>
<feature type="compositionally biased region" description="Polar residues" evidence="10">
    <location>
        <begin position="102"/>
        <end position="115"/>
    </location>
</feature>
<feature type="compositionally biased region" description="Polar residues" evidence="10">
    <location>
        <begin position="48"/>
        <end position="69"/>
    </location>
</feature>
<dbReference type="PANTHER" id="PTHR10183">
    <property type="entry name" value="CALPAIN"/>
    <property type="match status" value="1"/>
</dbReference>
<feature type="active site" evidence="8 9">
    <location>
        <position position="351"/>
    </location>
</feature>
<evidence type="ECO:0000256" key="7">
    <source>
        <dbReference type="ARBA" id="ARBA00022837"/>
    </source>
</evidence>
<dbReference type="SUPFAM" id="SSF54001">
    <property type="entry name" value="Cysteine proteinases"/>
    <property type="match status" value="1"/>
</dbReference>
<dbReference type="Gene3D" id="3.90.70.10">
    <property type="entry name" value="Cysteine proteinases"/>
    <property type="match status" value="1"/>
</dbReference>
<dbReference type="Pfam" id="PF00648">
    <property type="entry name" value="Peptidase_C2"/>
    <property type="match status" value="1"/>
</dbReference>
<dbReference type="PROSITE" id="PS50222">
    <property type="entry name" value="EF_HAND_2"/>
    <property type="match status" value="1"/>
</dbReference>
<dbReference type="GO" id="GO:0005737">
    <property type="term" value="C:cytoplasm"/>
    <property type="evidence" value="ECO:0007669"/>
    <property type="project" value="TreeGrafter"/>
</dbReference>
<comment type="similarity">
    <text evidence="1">Belongs to the peptidase C2 family.</text>
</comment>
<dbReference type="InterPro" id="IPR011992">
    <property type="entry name" value="EF-hand-dom_pair"/>
</dbReference>
<feature type="active site" evidence="8 9">
    <location>
        <position position="511"/>
    </location>
</feature>
<feature type="domain" description="Calpain catalytic" evidence="11">
    <location>
        <begin position="292"/>
        <end position="595"/>
    </location>
</feature>
<dbReference type="GO" id="GO:0006508">
    <property type="term" value="P:proteolysis"/>
    <property type="evidence" value="ECO:0007669"/>
    <property type="project" value="UniProtKB-KW"/>
</dbReference>
<evidence type="ECO:0000256" key="3">
    <source>
        <dbReference type="ARBA" id="ARBA00022723"/>
    </source>
</evidence>
<dbReference type="SUPFAM" id="SSF47473">
    <property type="entry name" value="EF-hand"/>
    <property type="match status" value="1"/>
</dbReference>
<feature type="compositionally biased region" description="Polar residues" evidence="10">
    <location>
        <begin position="1"/>
        <end position="38"/>
    </location>
</feature>
<dbReference type="Gene3D" id="1.10.238.10">
    <property type="entry name" value="EF-hand"/>
    <property type="match status" value="1"/>
</dbReference>
<evidence type="ECO:0000256" key="4">
    <source>
        <dbReference type="ARBA" id="ARBA00022737"/>
    </source>
</evidence>
<comment type="caution">
    <text evidence="13">The sequence shown here is derived from an EMBL/GenBank/DDBJ whole genome shotgun (WGS) entry which is preliminary data.</text>
</comment>
<keyword evidence="5 9" id="KW-0378">Hydrolase</keyword>
<dbReference type="InterPro" id="IPR002048">
    <property type="entry name" value="EF_hand_dom"/>
</dbReference>
<feature type="active site" evidence="8 9">
    <location>
        <position position="535"/>
    </location>
</feature>
<feature type="domain" description="EF-hand" evidence="12">
    <location>
        <begin position="846"/>
        <end position="881"/>
    </location>
</feature>
<dbReference type="PRINTS" id="PR00704">
    <property type="entry name" value="CALPAIN"/>
</dbReference>
<dbReference type="SMART" id="SM00054">
    <property type="entry name" value="EFh"/>
    <property type="match status" value="3"/>
</dbReference>
<dbReference type="Gene3D" id="2.60.120.380">
    <property type="match status" value="1"/>
</dbReference>
<evidence type="ECO:0000256" key="2">
    <source>
        <dbReference type="ARBA" id="ARBA00022670"/>
    </source>
</evidence>
<evidence type="ECO:0000259" key="12">
    <source>
        <dbReference type="PROSITE" id="PS50222"/>
    </source>
</evidence>
<feature type="compositionally biased region" description="Low complexity" evidence="10">
    <location>
        <begin position="142"/>
        <end position="155"/>
    </location>
</feature>
<evidence type="ECO:0000313" key="14">
    <source>
        <dbReference type="Proteomes" id="UP001497497"/>
    </source>
</evidence>
<feature type="compositionally biased region" description="Low complexity" evidence="10">
    <location>
        <begin position="82"/>
        <end position="101"/>
    </location>
</feature>
<evidence type="ECO:0000256" key="8">
    <source>
        <dbReference type="PIRSR" id="PIRSR622684-1"/>
    </source>
</evidence>
<evidence type="ECO:0000259" key="11">
    <source>
        <dbReference type="PROSITE" id="PS50203"/>
    </source>
</evidence>
<reference evidence="13 14" key="1">
    <citation type="submission" date="2024-04" db="EMBL/GenBank/DDBJ databases">
        <authorList>
            <consortium name="Genoscope - CEA"/>
            <person name="William W."/>
        </authorList>
    </citation>
    <scope>NUCLEOTIDE SEQUENCE [LARGE SCALE GENOMIC DNA]</scope>
</reference>
<evidence type="ECO:0000256" key="1">
    <source>
        <dbReference type="ARBA" id="ARBA00007623"/>
    </source>
</evidence>
<keyword evidence="7" id="KW-0106">Calcium</keyword>
<evidence type="ECO:0000256" key="5">
    <source>
        <dbReference type="ARBA" id="ARBA00022801"/>
    </source>
</evidence>
<organism evidence="13 14">
    <name type="scientific">Lymnaea stagnalis</name>
    <name type="common">Great pond snail</name>
    <name type="synonym">Helix stagnalis</name>
    <dbReference type="NCBI Taxonomy" id="6523"/>
    <lineage>
        <taxon>Eukaryota</taxon>
        <taxon>Metazoa</taxon>
        <taxon>Spiralia</taxon>
        <taxon>Lophotrochozoa</taxon>
        <taxon>Mollusca</taxon>
        <taxon>Gastropoda</taxon>
        <taxon>Heterobranchia</taxon>
        <taxon>Euthyneura</taxon>
        <taxon>Panpulmonata</taxon>
        <taxon>Hygrophila</taxon>
        <taxon>Lymnaeoidea</taxon>
        <taxon>Lymnaeidae</taxon>
        <taxon>Lymnaea</taxon>
    </lineage>
</organism>
<dbReference type="Pfam" id="PF01067">
    <property type="entry name" value="Calpain_III"/>
    <property type="match status" value="1"/>
</dbReference>
<keyword evidence="14" id="KW-1185">Reference proteome</keyword>
<feature type="region of interest" description="Disordered" evidence="10">
    <location>
        <begin position="1"/>
        <end position="272"/>
    </location>
</feature>
<dbReference type="InterPro" id="IPR018247">
    <property type="entry name" value="EF_Hand_1_Ca_BS"/>
</dbReference>
<dbReference type="InterPro" id="IPR036213">
    <property type="entry name" value="Calpain_III_sf"/>
</dbReference>
<proteinExistence type="inferred from homology"/>
<dbReference type="PROSITE" id="PS00018">
    <property type="entry name" value="EF_HAND_1"/>
    <property type="match status" value="1"/>
</dbReference>
<sequence length="942" mass="108101">MAASYANRQQKVSGRLGSQSQMMNTASQPNLTGTLNRTQVERRPAQFISASSKSRLDSDNTSIDGQESPGTLRRSRAKSQDRLNSSSGSLGGSRSNLLSSGQERQQPSSTKQLNPNLKPRPSLDDSRGNIVPNPQLQPNSPNYSNVQNYANNNNNYEKDIYSKTLPRDKRDSQPRGRDTQPRNRDTQPRDRDTQPRDRDTQPRDRDTQPRDRDSRERDTQPRERDSRDRDSQPRDRDSHSSHSSVTSQQSGAVTTPNLTRSTSNSSSTTSVVDSKFHEFEKVRVDYLRRGKLYEDTVFLPVNASAYFSREPPMALEWIRAKDIARTNRQAPKFIINDIERFDVVQGELGDCWLVAAMACLANPEHRNLFDRVVPPGQSFQENWYSGVFRFNFWHFGQWKQVLVDDLLPTSNGQLVFVHSLQSNEFWAALMEKAYAKLYGSYESLKGGQMMDSLTDLTGGVTEHYDIRGPLRDIPTNIVNILFKALDRMSLIGCSIEGSPQKDLGNGLIAAHSYSVTDLRHILAGQQPVILIRIRNPQGEGNEWRGRWSEWSQEWQQISPDNRAKLGLIVRDDGEFWMDFEDFLGNFDSLDICNVTPDAPLDVQKKWHTVEFHGRWIENFNAGGRPIKEDTHWSNPQYLMKLEDTDEDEDRVCSVVVQLMQKDRRRIKQKGEIFLYIGFSIYQKEKGYSLPLKKDFFDVHKEVYTSGAFLNVRQITKRFSLPPGEYILVPCTWEPNENADFYLRFFFEKGNIVEYCDDKPEKVDVQPLPVPPDGKAIEEAFKSYFHKVSGEDMEVDCFELREAINDSLKRDPLHRDISLEACKTFISLMDVDGSGRLGFVEFQFLWSHIRSWKKIFFQFDTDNSGLLDGRELRSALSGLGYKVTNKSLASLLFRFADQNGKINLDDFLILMGRLMKSFNSFHEYQKDGSATISLEQWLEKNLV</sequence>
<dbReference type="Pfam" id="PF13499">
    <property type="entry name" value="EF-hand_7"/>
    <property type="match status" value="1"/>
</dbReference>
<dbReference type="InterPro" id="IPR022682">
    <property type="entry name" value="Calpain_domain_III"/>
</dbReference>
<dbReference type="FunFam" id="3.90.70.10:FF:000114">
    <property type="entry name" value="Calpain a"/>
    <property type="match status" value="1"/>
</dbReference>
<dbReference type="InterPro" id="IPR033883">
    <property type="entry name" value="C2_III"/>
</dbReference>
<dbReference type="InterPro" id="IPR022684">
    <property type="entry name" value="Calpain_cysteine_protease"/>
</dbReference>
<dbReference type="PANTHER" id="PTHR10183:SF427">
    <property type="entry name" value="CALPAIN-9-LIKE ISOFORM X1"/>
    <property type="match status" value="1"/>
</dbReference>
<dbReference type="GO" id="GO:0004198">
    <property type="term" value="F:calcium-dependent cysteine-type endopeptidase activity"/>
    <property type="evidence" value="ECO:0007669"/>
    <property type="project" value="InterPro"/>
</dbReference>
<evidence type="ECO:0000313" key="13">
    <source>
        <dbReference type="EMBL" id="CAL1537331.1"/>
    </source>
</evidence>
<accession>A0AAV2HWM1</accession>
<keyword evidence="3" id="KW-0479">Metal-binding</keyword>
<name>A0AAV2HWM1_LYMST</name>
<dbReference type="PROSITE" id="PS00139">
    <property type="entry name" value="THIOL_PROTEASE_CYS"/>
    <property type="match status" value="1"/>
</dbReference>
<feature type="compositionally biased region" description="Polar residues" evidence="10">
    <location>
        <begin position="132"/>
        <end position="141"/>
    </location>
</feature>
<dbReference type="InterPro" id="IPR000169">
    <property type="entry name" value="Pept_cys_AS"/>
</dbReference>
<dbReference type="GO" id="GO:0005509">
    <property type="term" value="F:calcium ion binding"/>
    <property type="evidence" value="ECO:0007669"/>
    <property type="project" value="InterPro"/>
</dbReference>
<dbReference type="AlphaFoldDB" id="A0AAV2HWM1"/>
<evidence type="ECO:0000256" key="6">
    <source>
        <dbReference type="ARBA" id="ARBA00022807"/>
    </source>
</evidence>
<gene>
    <name evidence="13" type="ORF">GSLYS_00011244001</name>
</gene>
<dbReference type="InterPro" id="IPR001300">
    <property type="entry name" value="Peptidase_C2_calpain_cat"/>
</dbReference>
<dbReference type="EMBL" id="CAXITT010000258">
    <property type="protein sequence ID" value="CAL1537331.1"/>
    <property type="molecule type" value="Genomic_DNA"/>
</dbReference>
<feature type="compositionally biased region" description="Low complexity" evidence="10">
    <location>
        <begin position="241"/>
        <end position="270"/>
    </location>
</feature>
<dbReference type="CDD" id="cd00214">
    <property type="entry name" value="Calpain_III"/>
    <property type="match status" value="1"/>
</dbReference>
<dbReference type="SMART" id="SM00230">
    <property type="entry name" value="CysPc"/>
    <property type="match status" value="1"/>
</dbReference>
<keyword evidence="4" id="KW-0677">Repeat</keyword>
<keyword evidence="6 9" id="KW-0788">Thiol protease</keyword>